<comment type="function">
    <text evidence="9">Involved in the regulation of shoot development and salicylic acid (SA) homeostasis.</text>
</comment>
<dbReference type="InterPro" id="IPR044861">
    <property type="entry name" value="IPNS-like_FE2OG_OXY"/>
</dbReference>
<evidence type="ECO:0000256" key="5">
    <source>
        <dbReference type="ARBA" id="ARBA00022723"/>
    </source>
</evidence>
<dbReference type="GO" id="GO:0031418">
    <property type="term" value="F:L-ascorbic acid binding"/>
    <property type="evidence" value="ECO:0007669"/>
    <property type="project" value="UniProtKB-KW"/>
</dbReference>
<dbReference type="Proteomes" id="UP000504603">
    <property type="component" value="Unplaced"/>
</dbReference>
<dbReference type="GO" id="GO:0046872">
    <property type="term" value="F:metal ion binding"/>
    <property type="evidence" value="ECO:0007669"/>
    <property type="project" value="UniProtKB-KW"/>
</dbReference>
<evidence type="ECO:0000256" key="3">
    <source>
        <dbReference type="ARBA" id="ARBA00008056"/>
    </source>
</evidence>
<evidence type="ECO:0000256" key="10">
    <source>
        <dbReference type="RuleBase" id="RU003682"/>
    </source>
</evidence>
<dbReference type="AlphaFoldDB" id="A0A6J1CIQ0"/>
<dbReference type="GO" id="GO:0016491">
    <property type="term" value="F:oxidoreductase activity"/>
    <property type="evidence" value="ECO:0007669"/>
    <property type="project" value="UniProtKB-KW"/>
</dbReference>
<dbReference type="GO" id="GO:0005634">
    <property type="term" value="C:nucleus"/>
    <property type="evidence" value="ECO:0007669"/>
    <property type="project" value="UniProtKB-SubCell"/>
</dbReference>
<keyword evidence="12" id="KW-1185">Reference proteome</keyword>
<evidence type="ECO:0000256" key="7">
    <source>
        <dbReference type="ARBA" id="ARBA00023004"/>
    </source>
</evidence>
<evidence type="ECO:0000256" key="8">
    <source>
        <dbReference type="ARBA" id="ARBA00023242"/>
    </source>
</evidence>
<evidence type="ECO:0000256" key="4">
    <source>
        <dbReference type="ARBA" id="ARBA00022490"/>
    </source>
</evidence>
<organism evidence="12 13">
    <name type="scientific">Momordica charantia</name>
    <name type="common">Bitter gourd</name>
    <name type="synonym">Balsam pear</name>
    <dbReference type="NCBI Taxonomy" id="3673"/>
    <lineage>
        <taxon>Eukaryota</taxon>
        <taxon>Viridiplantae</taxon>
        <taxon>Streptophyta</taxon>
        <taxon>Embryophyta</taxon>
        <taxon>Tracheophyta</taxon>
        <taxon>Spermatophyta</taxon>
        <taxon>Magnoliopsida</taxon>
        <taxon>eudicotyledons</taxon>
        <taxon>Gunneridae</taxon>
        <taxon>Pentapetalae</taxon>
        <taxon>rosids</taxon>
        <taxon>fabids</taxon>
        <taxon>Cucurbitales</taxon>
        <taxon>Cucurbitaceae</taxon>
        <taxon>Momordiceae</taxon>
        <taxon>Momordica</taxon>
    </lineage>
</organism>
<reference evidence="13 14" key="1">
    <citation type="submission" date="2025-04" db="UniProtKB">
        <authorList>
            <consortium name="RefSeq"/>
        </authorList>
    </citation>
    <scope>IDENTIFICATION</scope>
    <source>
        <strain evidence="13 14">OHB3-1</strain>
    </source>
</reference>
<keyword evidence="6" id="KW-0847">Vitamin C</keyword>
<comment type="similarity">
    <text evidence="3 10">Belongs to the iron/ascorbate-dependent oxidoreductase family.</text>
</comment>
<dbReference type="Pfam" id="PF14226">
    <property type="entry name" value="DIOX_N"/>
    <property type="match status" value="1"/>
</dbReference>
<dbReference type="InterPro" id="IPR026992">
    <property type="entry name" value="DIOX_N"/>
</dbReference>
<dbReference type="SUPFAM" id="SSF51197">
    <property type="entry name" value="Clavaminate synthase-like"/>
    <property type="match status" value="1"/>
</dbReference>
<name>A0A6J1CIQ0_MOMCH</name>
<dbReference type="InterPro" id="IPR005123">
    <property type="entry name" value="Oxoglu/Fe-dep_dioxygenase_dom"/>
</dbReference>
<dbReference type="RefSeq" id="XP_022159285.1">
    <property type="nucleotide sequence ID" value="XM_022303593.1"/>
</dbReference>
<dbReference type="PANTHER" id="PTHR47991">
    <property type="entry name" value="OXOGLUTARATE/IRON-DEPENDENT DIOXYGENASE"/>
    <property type="match status" value="1"/>
</dbReference>
<protein>
    <submittedName>
        <fullName evidence="13 14">Protein DMR6-LIKE OXYGENASE 1-like isoform X1</fullName>
    </submittedName>
</protein>
<gene>
    <name evidence="13" type="primary">LOC111011533</name>
    <name evidence="14" type="synonym">LOC111025698</name>
</gene>
<accession>A0A6J1CIQ0</accession>
<dbReference type="PROSITE" id="PS51471">
    <property type="entry name" value="FE2OG_OXY"/>
    <property type="match status" value="1"/>
</dbReference>
<evidence type="ECO:0000256" key="9">
    <source>
        <dbReference type="ARBA" id="ARBA00059922"/>
    </source>
</evidence>
<dbReference type="KEGG" id="mcha:111025698"/>
<keyword evidence="7 10" id="KW-0408">Iron</keyword>
<dbReference type="FunFam" id="2.60.120.330:FF:000015">
    <property type="entry name" value="Protein DMR6-LIKE OXYGENASE 1"/>
    <property type="match status" value="1"/>
</dbReference>
<evidence type="ECO:0000256" key="1">
    <source>
        <dbReference type="ARBA" id="ARBA00004123"/>
    </source>
</evidence>
<proteinExistence type="inferred from homology"/>
<sequence length="348" mass="39256">MAPPAVASVKTIAETPNLASIPSSYIFSANDGAAKAAPRGVEDSIPTIDFSLLTMGTPDQRAKVVDELGKACQDWGFFVVMNHGVEERVMREMIDICREFFDLTEEEKTEYKTEHVLDPIRYGTSFNPQKEKVLFWRDYLKIFVHPKFHSPTKPPRFREILEEYCKRSIEMARELVRGISESLGLETCHLERAVDFESCSTLFAANFYPPYPQPELARGLPSHSDQCLLTLLLQNQISGLQILHQGNWVDVNPIPNSFLVNVADQLEILSNGKYKSVLHRAMVNNKATRLSIAVAVGSSPETVVSPAPQLLNKLTNPPLFKHIKYTDYMQMVQSSNLQDSCLDRIRLL</sequence>
<dbReference type="RefSeq" id="XP_022141027.1">
    <property type="nucleotide sequence ID" value="XM_022285335.1"/>
</dbReference>
<dbReference type="OrthoDB" id="288590at2759"/>
<dbReference type="GeneID" id="111011533"/>
<dbReference type="Pfam" id="PF03171">
    <property type="entry name" value="2OG-FeII_Oxy"/>
    <property type="match status" value="1"/>
</dbReference>
<keyword evidence="8" id="KW-0539">Nucleus</keyword>
<evidence type="ECO:0000259" key="11">
    <source>
        <dbReference type="PROSITE" id="PS51471"/>
    </source>
</evidence>
<keyword evidence="10" id="KW-0560">Oxidoreductase</keyword>
<evidence type="ECO:0000313" key="14">
    <source>
        <dbReference type="RefSeq" id="XP_022159285.1"/>
    </source>
</evidence>
<dbReference type="KEGG" id="mcha:111011533"/>
<dbReference type="InterPro" id="IPR027443">
    <property type="entry name" value="IPNS-like_sf"/>
</dbReference>
<dbReference type="InterPro" id="IPR050295">
    <property type="entry name" value="Plant_2OG-oxidoreductases"/>
</dbReference>
<evidence type="ECO:0000313" key="12">
    <source>
        <dbReference type="Proteomes" id="UP000504603"/>
    </source>
</evidence>
<evidence type="ECO:0000256" key="6">
    <source>
        <dbReference type="ARBA" id="ARBA00022896"/>
    </source>
</evidence>
<dbReference type="Gene3D" id="2.60.120.330">
    <property type="entry name" value="B-lactam Antibiotic, Isopenicillin N Synthase, Chain"/>
    <property type="match status" value="1"/>
</dbReference>
<evidence type="ECO:0000313" key="13">
    <source>
        <dbReference type="RefSeq" id="XP_022141027.1"/>
    </source>
</evidence>
<keyword evidence="5 10" id="KW-0479">Metal-binding</keyword>
<keyword evidence="4" id="KW-0963">Cytoplasm</keyword>
<comment type="subcellular location">
    <subcellularLocation>
        <location evidence="2">Cytoplasm</location>
    </subcellularLocation>
    <subcellularLocation>
        <location evidence="1">Nucleus</location>
    </subcellularLocation>
</comment>
<evidence type="ECO:0000256" key="2">
    <source>
        <dbReference type="ARBA" id="ARBA00004496"/>
    </source>
</evidence>
<dbReference type="GO" id="GO:0005737">
    <property type="term" value="C:cytoplasm"/>
    <property type="evidence" value="ECO:0007669"/>
    <property type="project" value="UniProtKB-SubCell"/>
</dbReference>
<feature type="domain" description="Fe2OG dioxygenase" evidence="11">
    <location>
        <begin position="195"/>
        <end position="298"/>
    </location>
</feature>